<keyword evidence="2" id="KW-1185">Reference proteome</keyword>
<evidence type="ECO:0000313" key="1">
    <source>
        <dbReference type="EMBL" id="GFU33428.1"/>
    </source>
</evidence>
<sequence length="101" mass="11248">MKKDLQPSYEGSYKIVNRTEKVFWILRYGKDVSSRNDRLKPTYVSKVDIPVGVHRKEKVPSRPNEVLDTGEENSTGCSSIAKNLANPGGGLPVAIVVCCRR</sequence>
<accession>A0A8X6QV53</accession>
<dbReference type="AlphaFoldDB" id="A0A8X6QV53"/>
<comment type="caution">
    <text evidence="1">The sequence shown here is derived from an EMBL/GenBank/DDBJ whole genome shotgun (WGS) entry which is preliminary data.</text>
</comment>
<proteinExistence type="predicted"/>
<gene>
    <name evidence="1" type="ORF">NPIL_614721</name>
</gene>
<dbReference type="Proteomes" id="UP000887013">
    <property type="component" value="Unassembled WGS sequence"/>
</dbReference>
<protein>
    <submittedName>
        <fullName evidence="1">Uncharacterized protein</fullName>
    </submittedName>
</protein>
<reference evidence="1" key="1">
    <citation type="submission" date="2020-08" db="EMBL/GenBank/DDBJ databases">
        <title>Multicomponent nature underlies the extraordinary mechanical properties of spider dragline silk.</title>
        <authorList>
            <person name="Kono N."/>
            <person name="Nakamura H."/>
            <person name="Mori M."/>
            <person name="Yoshida Y."/>
            <person name="Ohtoshi R."/>
            <person name="Malay A.D."/>
            <person name="Moran D.A.P."/>
            <person name="Tomita M."/>
            <person name="Numata K."/>
            <person name="Arakawa K."/>
        </authorList>
    </citation>
    <scope>NUCLEOTIDE SEQUENCE</scope>
</reference>
<name>A0A8X6QV53_NEPPI</name>
<evidence type="ECO:0000313" key="2">
    <source>
        <dbReference type="Proteomes" id="UP000887013"/>
    </source>
</evidence>
<dbReference type="EMBL" id="BMAW01130084">
    <property type="protein sequence ID" value="GFU33428.1"/>
    <property type="molecule type" value="Genomic_DNA"/>
</dbReference>
<organism evidence="1 2">
    <name type="scientific">Nephila pilipes</name>
    <name type="common">Giant wood spider</name>
    <name type="synonym">Nephila maculata</name>
    <dbReference type="NCBI Taxonomy" id="299642"/>
    <lineage>
        <taxon>Eukaryota</taxon>
        <taxon>Metazoa</taxon>
        <taxon>Ecdysozoa</taxon>
        <taxon>Arthropoda</taxon>
        <taxon>Chelicerata</taxon>
        <taxon>Arachnida</taxon>
        <taxon>Araneae</taxon>
        <taxon>Araneomorphae</taxon>
        <taxon>Entelegynae</taxon>
        <taxon>Araneoidea</taxon>
        <taxon>Nephilidae</taxon>
        <taxon>Nephila</taxon>
    </lineage>
</organism>
<dbReference type="OrthoDB" id="422540at2759"/>